<dbReference type="InterPro" id="IPR036438">
    <property type="entry name" value="Insulin-like_sf"/>
</dbReference>
<evidence type="ECO:0000256" key="5">
    <source>
        <dbReference type="SAM" id="SignalP"/>
    </source>
</evidence>
<feature type="chain" id="PRO_5033708438" evidence="5">
    <location>
        <begin position="35"/>
        <end position="165"/>
    </location>
</feature>
<evidence type="ECO:0000313" key="8">
    <source>
        <dbReference type="EMBL" id="JAC02887.1"/>
    </source>
</evidence>
<dbReference type="EMBL" id="GAMC01003669">
    <property type="protein sequence ID" value="JAC02887.1"/>
    <property type="molecule type" value="mRNA"/>
</dbReference>
<keyword evidence="9" id="KW-1185">Reference proteome</keyword>
<dbReference type="OrthoDB" id="10019596at2759"/>
<dbReference type="AlphaFoldDB" id="W8C7C9"/>
<organism evidence="8">
    <name type="scientific">Ceratitis capitata</name>
    <name type="common">Mediterranean fruit fly</name>
    <name type="synonym">Tephritis capitata</name>
    <dbReference type="NCBI Taxonomy" id="7213"/>
    <lineage>
        <taxon>Eukaryota</taxon>
        <taxon>Metazoa</taxon>
        <taxon>Ecdysozoa</taxon>
        <taxon>Arthropoda</taxon>
        <taxon>Hexapoda</taxon>
        <taxon>Insecta</taxon>
        <taxon>Pterygota</taxon>
        <taxon>Neoptera</taxon>
        <taxon>Endopterygota</taxon>
        <taxon>Diptera</taxon>
        <taxon>Brachycera</taxon>
        <taxon>Muscomorpha</taxon>
        <taxon>Tephritoidea</taxon>
        <taxon>Tephritidae</taxon>
        <taxon>Ceratitis</taxon>
        <taxon>Ceratitis</taxon>
    </lineage>
</organism>
<dbReference type="Pfam" id="PF00049">
    <property type="entry name" value="Insulin"/>
    <property type="match status" value="1"/>
</dbReference>
<gene>
    <name evidence="7" type="ORF">CCAP1982_LOCUS12128</name>
</gene>
<dbReference type="EMBL" id="CAJHJT010000034">
    <property type="protein sequence ID" value="CAD7003691.1"/>
    <property type="molecule type" value="Genomic_DNA"/>
</dbReference>
<comment type="subunit">
    <text evidence="1">Heterodimer of a B chain and an A chain linked by two disulfide bonds.</text>
</comment>
<evidence type="ECO:0000256" key="1">
    <source>
        <dbReference type="ARBA" id="ARBA00011207"/>
    </source>
</evidence>
<name>W8C7C9_CERCA</name>
<dbReference type="PANTHER" id="PTHR13647:SF4">
    <property type="entry name" value="INSULIN-LIKE PEPTIDE 1-RELATED"/>
    <property type="match status" value="1"/>
</dbReference>
<evidence type="ECO:0000256" key="4">
    <source>
        <dbReference type="ARBA" id="ARBA00023157"/>
    </source>
</evidence>
<evidence type="ECO:0000313" key="9">
    <source>
        <dbReference type="Proteomes" id="UP000606786"/>
    </source>
</evidence>
<evidence type="ECO:0000256" key="3">
    <source>
        <dbReference type="ARBA" id="ARBA00022729"/>
    </source>
</evidence>
<dbReference type="SUPFAM" id="SSF56994">
    <property type="entry name" value="Insulin-like"/>
    <property type="match status" value="1"/>
</dbReference>
<feature type="domain" description="Insulin-like" evidence="6">
    <location>
        <begin position="41"/>
        <end position="157"/>
    </location>
</feature>
<proteinExistence type="evidence at transcript level"/>
<evidence type="ECO:0000259" key="6">
    <source>
        <dbReference type="Pfam" id="PF00049"/>
    </source>
</evidence>
<feature type="signal peptide" evidence="5">
    <location>
        <begin position="1"/>
        <end position="34"/>
    </location>
</feature>
<evidence type="ECO:0000256" key="2">
    <source>
        <dbReference type="ARBA" id="ARBA00022685"/>
    </source>
</evidence>
<reference evidence="7" key="3">
    <citation type="submission" date="2020-11" db="EMBL/GenBank/DDBJ databases">
        <authorList>
            <person name="Whitehead M."/>
        </authorList>
    </citation>
    <scope>NUCLEOTIDE SEQUENCE</scope>
    <source>
        <strain evidence="7">EGII</strain>
    </source>
</reference>
<reference evidence="8" key="1">
    <citation type="submission" date="2013-07" db="EMBL/GenBank/DDBJ databases">
        <authorList>
            <person name="Geib S."/>
        </authorList>
    </citation>
    <scope>NUCLEOTIDE SEQUENCE</scope>
</reference>
<keyword evidence="4" id="KW-1015">Disulfide bond</keyword>
<keyword evidence="3 5" id="KW-0732">Signal</keyword>
<dbReference type="GO" id="GO:0005576">
    <property type="term" value="C:extracellular region"/>
    <property type="evidence" value="ECO:0007669"/>
    <property type="project" value="InterPro"/>
</dbReference>
<keyword evidence="2" id="KW-0165">Cleavage on pair of basic residues</keyword>
<reference evidence="8" key="2">
    <citation type="journal article" date="2014" name="BMC Genomics">
        <title>A genomic perspective to assessing quality of mass-reared SIT flies used in Mediterranean fruit fly (Ceratitis capitata) eradication in California.</title>
        <authorList>
            <person name="Calla B."/>
            <person name="Hall B."/>
            <person name="Hou S."/>
            <person name="Geib S.M."/>
        </authorList>
    </citation>
    <scope>NUCLEOTIDE SEQUENCE</scope>
</reference>
<dbReference type="Gene3D" id="1.10.100.10">
    <property type="entry name" value="Insulin-like"/>
    <property type="match status" value="1"/>
</dbReference>
<protein>
    <submittedName>
        <fullName evidence="7">(Mediterranean fruit fly) hypothetical protein</fullName>
    </submittedName>
</protein>
<dbReference type="GO" id="GO:0005179">
    <property type="term" value="F:hormone activity"/>
    <property type="evidence" value="ECO:0007669"/>
    <property type="project" value="InterPro"/>
</dbReference>
<evidence type="ECO:0000313" key="7">
    <source>
        <dbReference type="EMBL" id="CAD7003691.1"/>
    </source>
</evidence>
<dbReference type="PANTHER" id="PTHR13647">
    <property type="entry name" value="INSULIN-LIKE PEPTIDE 2-RELATED"/>
    <property type="match status" value="1"/>
</dbReference>
<sequence>MAPAYSRLRKPLSQFHLPLLLLVSVMLVGQVCHAKRPDVRCGKAIDDMLALVCRNGFNKMDLEGSLRRLRSRRNTEIFLSPQQFIEQIEKEHAKIIAKRGNRKPSLKKMLKMEASWRRKHQTKGKLGRVRRDDVRSEGVADECCSYGCAFSDMATYCRRLIESLS</sequence>
<accession>W8C7C9</accession>
<dbReference type="Proteomes" id="UP000606786">
    <property type="component" value="Unassembled WGS sequence"/>
</dbReference>
<dbReference type="KEGG" id="ccat:101462588"/>
<dbReference type="InterPro" id="IPR016179">
    <property type="entry name" value="Insulin-like"/>
</dbReference>